<reference evidence="1 2" key="1">
    <citation type="submission" date="2018-11" db="EMBL/GenBank/DDBJ databases">
        <title>Genome sequence and assembly of Colletotrichum spinosum.</title>
        <authorList>
            <person name="Gan P."/>
            <person name="Shirasu K."/>
        </authorList>
    </citation>
    <scope>NUCLEOTIDE SEQUENCE [LARGE SCALE GENOMIC DNA]</scope>
    <source>
        <strain evidence="1 2">CBS 515.97</strain>
    </source>
</reference>
<dbReference type="EMBL" id="QAPG01000034">
    <property type="protein sequence ID" value="TDZ36128.1"/>
    <property type="molecule type" value="Genomic_DNA"/>
</dbReference>
<evidence type="ECO:0000313" key="1">
    <source>
        <dbReference type="EMBL" id="TDZ36128.1"/>
    </source>
</evidence>
<name>A0A4R8QBY6_9PEZI</name>
<organism evidence="1 2">
    <name type="scientific">Colletotrichum spinosum</name>
    <dbReference type="NCBI Taxonomy" id="1347390"/>
    <lineage>
        <taxon>Eukaryota</taxon>
        <taxon>Fungi</taxon>
        <taxon>Dikarya</taxon>
        <taxon>Ascomycota</taxon>
        <taxon>Pezizomycotina</taxon>
        <taxon>Sordariomycetes</taxon>
        <taxon>Hypocreomycetidae</taxon>
        <taxon>Glomerellales</taxon>
        <taxon>Glomerellaceae</taxon>
        <taxon>Colletotrichum</taxon>
        <taxon>Colletotrichum orbiculare species complex</taxon>
    </lineage>
</organism>
<keyword evidence="2" id="KW-1185">Reference proteome</keyword>
<accession>A0A4R8QBY6</accession>
<proteinExistence type="predicted"/>
<gene>
    <name evidence="1" type="ORF">C8035_v007925</name>
</gene>
<comment type="caution">
    <text evidence="1">The sequence shown here is derived from an EMBL/GenBank/DDBJ whole genome shotgun (WGS) entry which is preliminary data.</text>
</comment>
<protein>
    <submittedName>
        <fullName evidence="1">Uncharacterized protein</fullName>
    </submittedName>
</protein>
<evidence type="ECO:0000313" key="2">
    <source>
        <dbReference type="Proteomes" id="UP000295083"/>
    </source>
</evidence>
<dbReference type="AlphaFoldDB" id="A0A4R8QBY6"/>
<dbReference type="Proteomes" id="UP000295083">
    <property type="component" value="Unassembled WGS sequence"/>
</dbReference>
<sequence>MEDIWKAVEAPRATFKTDHSTFYLPEGPLAEDRFYVILPRATRVTVDRDGPSAAGGKVKIKTARRGTFTRRRLVVDLNPCREFHRPNIVREENMTKKLAADAKWAGEKLAKAMAGLLWHRMFITGGVPYISCEEVADRLEAAAKAMFEFTELAGRHVEMLRLKHEGRGGPAMPLASRRMLELLGLVEWYRIHRAVNAVQALEKAFRRWADKHTISNNFVGLYMLGMLGWRFGPQVIGEQQGALSRALHSLMILGSVDWEGFNAGEVTERMERMGTPIEVVKDGLFSCWAYSKVRRFLSHGCLECDGDEVQGRVSSRWKGHIRWAHLEMMRALPWVEVSEQDGHTSMRLHPVPEVKANEEVTESS</sequence>